<dbReference type="OrthoDB" id="107551at2"/>
<comment type="caution">
    <text evidence="9">The sequence shown here is derived from an EMBL/GenBank/DDBJ whole genome shotgun (WGS) entry which is preliminary data.</text>
</comment>
<dbReference type="EC" id="3.2.1.51" evidence="2"/>
<feature type="chain" id="PRO_5018749651" description="alpha-L-fucosidase" evidence="6">
    <location>
        <begin position="20"/>
        <end position="485"/>
    </location>
</feature>
<evidence type="ECO:0000256" key="3">
    <source>
        <dbReference type="ARBA" id="ARBA00022729"/>
    </source>
</evidence>
<proteinExistence type="inferred from homology"/>
<feature type="signal peptide" evidence="6">
    <location>
        <begin position="1"/>
        <end position="19"/>
    </location>
</feature>
<feature type="domain" description="Glycoside hydrolase family 29 N-terminal" evidence="8">
    <location>
        <begin position="47"/>
        <end position="350"/>
    </location>
</feature>
<gene>
    <name evidence="9" type="ORF">DPV69_12990</name>
</gene>
<evidence type="ECO:0000313" key="10">
    <source>
        <dbReference type="Proteomes" id="UP000284120"/>
    </source>
</evidence>
<dbReference type="InterPro" id="IPR008979">
    <property type="entry name" value="Galactose-bd-like_sf"/>
</dbReference>
<dbReference type="Proteomes" id="UP000284120">
    <property type="component" value="Unassembled WGS sequence"/>
</dbReference>
<dbReference type="GO" id="GO:0004560">
    <property type="term" value="F:alpha-L-fucosidase activity"/>
    <property type="evidence" value="ECO:0007669"/>
    <property type="project" value="InterPro"/>
</dbReference>
<evidence type="ECO:0000256" key="6">
    <source>
        <dbReference type="SAM" id="SignalP"/>
    </source>
</evidence>
<evidence type="ECO:0000256" key="5">
    <source>
        <dbReference type="ARBA" id="ARBA00023295"/>
    </source>
</evidence>
<evidence type="ECO:0000256" key="1">
    <source>
        <dbReference type="ARBA" id="ARBA00007951"/>
    </source>
</evidence>
<dbReference type="SUPFAM" id="SSF49785">
    <property type="entry name" value="Galactose-binding domain-like"/>
    <property type="match status" value="1"/>
</dbReference>
<dbReference type="EMBL" id="SAYW01000004">
    <property type="protein sequence ID" value="RWU06204.1"/>
    <property type="molecule type" value="Genomic_DNA"/>
</dbReference>
<feature type="domain" description="F5/8 type C" evidence="7">
    <location>
        <begin position="364"/>
        <end position="469"/>
    </location>
</feature>
<dbReference type="InterPro" id="IPR000421">
    <property type="entry name" value="FA58C"/>
</dbReference>
<dbReference type="Gene3D" id="3.20.20.80">
    <property type="entry name" value="Glycosidases"/>
    <property type="match status" value="1"/>
</dbReference>
<keyword evidence="3 6" id="KW-0732">Signal</keyword>
<dbReference type="InterPro" id="IPR000933">
    <property type="entry name" value="Glyco_hydro_29"/>
</dbReference>
<dbReference type="SUPFAM" id="SSF51445">
    <property type="entry name" value="(Trans)glycosidases"/>
    <property type="match status" value="1"/>
</dbReference>
<dbReference type="Pfam" id="PF01120">
    <property type="entry name" value="Alpha_L_fucos"/>
    <property type="match status" value="1"/>
</dbReference>
<dbReference type="SMART" id="SM00812">
    <property type="entry name" value="Alpha_L_fucos"/>
    <property type="match status" value="1"/>
</dbReference>
<keyword evidence="5" id="KW-0326">Glycosidase</keyword>
<dbReference type="Gene3D" id="2.60.120.260">
    <property type="entry name" value="Galactose-binding domain-like"/>
    <property type="match status" value="1"/>
</dbReference>
<dbReference type="AlphaFoldDB" id="A0A3S3R5F5"/>
<sequence>MKLFTIIYLNLILCTTLFAQNTPPKPYGAIPSKRQLAWHNVELYGLIHFTPTTFEDKEWGYGDADPEMFNPTSFNAEQIVLAAKAGGLRAIILVAKHHDGFALWPTKTTPYNISKSPYKNGKADVVKEFETAARKHGLKFGVYCSPWDRNNPYYGTEKYLAIYQEQLRELYTNYGPLFMSWHDGANGGDGYYGGAREKRSIDNTTYYDWNNTWKITRKLQPTANIFSDVGLDVRWVGNENGTAAETSWATFTPMPPQGKNVAVPGQANYPESPSGIRNGKFWMPAECDVPLRKGWFYHPNEKPKTPEQLFDLYIKSVGRGAGLDLGLAPDKRGLLHEDDVNALNKFGSTLAKTFSNNLASRATIVASNTRGSQFKTSYLKDNHKSTYWATADGVKNATISLNFKIPITFDIISLQEYIPLGQRIEQYNIEALIEGKWQQIAKGESIGAKRLIKLEQLISTQSIRINITKCPVAITLSEIGLFLLR</sequence>
<organism evidence="9 10">
    <name type="scientific">Pedobacter chitinilyticus</name>
    <dbReference type="NCBI Taxonomy" id="2233776"/>
    <lineage>
        <taxon>Bacteria</taxon>
        <taxon>Pseudomonadati</taxon>
        <taxon>Bacteroidota</taxon>
        <taxon>Sphingobacteriia</taxon>
        <taxon>Sphingobacteriales</taxon>
        <taxon>Sphingobacteriaceae</taxon>
        <taxon>Pedobacter</taxon>
    </lineage>
</organism>
<dbReference type="InterPro" id="IPR057739">
    <property type="entry name" value="Glyco_hydro_29_N"/>
</dbReference>
<comment type="similarity">
    <text evidence="1">Belongs to the glycosyl hydrolase 29 family.</text>
</comment>
<dbReference type="RefSeq" id="WP_113647821.1">
    <property type="nucleotide sequence ID" value="NZ_QMHN01000004.1"/>
</dbReference>
<reference evidence="9 10" key="1">
    <citation type="submission" date="2018-06" db="EMBL/GenBank/DDBJ databases">
        <title>Pedobacter endophyticus sp. nov., an endophytic bacterium isolated from a leaf of Triticum aestivum.</title>
        <authorList>
            <person name="Zhang L."/>
        </authorList>
    </citation>
    <scope>NUCLEOTIDE SEQUENCE [LARGE SCALE GENOMIC DNA]</scope>
    <source>
        <strain evidence="9 10">CM134L-2</strain>
    </source>
</reference>
<dbReference type="GO" id="GO:0006004">
    <property type="term" value="P:fucose metabolic process"/>
    <property type="evidence" value="ECO:0007669"/>
    <property type="project" value="TreeGrafter"/>
</dbReference>
<evidence type="ECO:0000259" key="8">
    <source>
        <dbReference type="Pfam" id="PF01120"/>
    </source>
</evidence>
<dbReference type="GO" id="GO:0016139">
    <property type="term" value="P:glycoside catabolic process"/>
    <property type="evidence" value="ECO:0007669"/>
    <property type="project" value="TreeGrafter"/>
</dbReference>
<evidence type="ECO:0000256" key="2">
    <source>
        <dbReference type="ARBA" id="ARBA00012662"/>
    </source>
</evidence>
<accession>A0A3S3R5F5</accession>
<dbReference type="Pfam" id="PF00754">
    <property type="entry name" value="F5_F8_type_C"/>
    <property type="match status" value="1"/>
</dbReference>
<keyword evidence="10" id="KW-1185">Reference proteome</keyword>
<evidence type="ECO:0000259" key="7">
    <source>
        <dbReference type="Pfam" id="PF00754"/>
    </source>
</evidence>
<dbReference type="InterPro" id="IPR017853">
    <property type="entry name" value="GH"/>
</dbReference>
<evidence type="ECO:0000313" key="9">
    <source>
        <dbReference type="EMBL" id="RWU06204.1"/>
    </source>
</evidence>
<dbReference type="PANTHER" id="PTHR10030">
    <property type="entry name" value="ALPHA-L-FUCOSIDASE"/>
    <property type="match status" value="1"/>
</dbReference>
<dbReference type="GO" id="GO:0005764">
    <property type="term" value="C:lysosome"/>
    <property type="evidence" value="ECO:0007669"/>
    <property type="project" value="TreeGrafter"/>
</dbReference>
<keyword evidence="4" id="KW-0378">Hydrolase</keyword>
<protein>
    <recommendedName>
        <fullName evidence="2">alpha-L-fucosidase</fullName>
        <ecNumber evidence="2">3.2.1.51</ecNumber>
    </recommendedName>
</protein>
<dbReference type="PANTHER" id="PTHR10030:SF37">
    <property type="entry name" value="ALPHA-L-FUCOSIDASE-RELATED"/>
    <property type="match status" value="1"/>
</dbReference>
<evidence type="ECO:0000256" key="4">
    <source>
        <dbReference type="ARBA" id="ARBA00022801"/>
    </source>
</evidence>
<name>A0A3S3R5F5_9SPHI</name>